<feature type="compositionally biased region" description="Basic and acidic residues" evidence="6">
    <location>
        <begin position="218"/>
        <end position="230"/>
    </location>
</feature>
<feature type="compositionally biased region" description="Acidic residues" evidence="6">
    <location>
        <begin position="369"/>
        <end position="381"/>
    </location>
</feature>
<feature type="domain" description="BHLH" evidence="7">
    <location>
        <begin position="399"/>
        <end position="448"/>
    </location>
</feature>
<dbReference type="EMBL" id="GDJX01006391">
    <property type="protein sequence ID" value="JAT61545.1"/>
    <property type="molecule type" value="Transcribed_RNA"/>
</dbReference>
<evidence type="ECO:0000256" key="1">
    <source>
        <dbReference type="ARBA" id="ARBA00004123"/>
    </source>
</evidence>
<feature type="region of interest" description="Disordered" evidence="6">
    <location>
        <begin position="144"/>
        <end position="233"/>
    </location>
</feature>
<keyword evidence="5" id="KW-0539">Nucleus</keyword>
<feature type="region of interest" description="Disordered" evidence="6">
    <location>
        <begin position="1"/>
        <end position="24"/>
    </location>
</feature>
<evidence type="ECO:0000313" key="8">
    <source>
        <dbReference type="EMBL" id="JAT40447.1"/>
    </source>
</evidence>
<comment type="similarity">
    <text evidence="2">Belongs to the bHLH protein family.</text>
</comment>
<feature type="compositionally biased region" description="Low complexity" evidence="6">
    <location>
        <begin position="177"/>
        <end position="193"/>
    </location>
</feature>
<keyword evidence="3" id="KW-0805">Transcription regulation</keyword>
<evidence type="ECO:0000256" key="2">
    <source>
        <dbReference type="ARBA" id="ARBA00005510"/>
    </source>
</evidence>
<comment type="subcellular location">
    <subcellularLocation>
        <location evidence="1">Nucleus</location>
    </subcellularLocation>
</comment>
<evidence type="ECO:0000256" key="4">
    <source>
        <dbReference type="ARBA" id="ARBA00023163"/>
    </source>
</evidence>
<dbReference type="EMBL" id="GDJX01027489">
    <property type="protein sequence ID" value="JAT40447.1"/>
    <property type="molecule type" value="Transcribed_RNA"/>
</dbReference>
<dbReference type="SMART" id="SM00353">
    <property type="entry name" value="HLH"/>
    <property type="match status" value="1"/>
</dbReference>
<feature type="region of interest" description="Disordered" evidence="6">
    <location>
        <begin position="569"/>
        <end position="595"/>
    </location>
</feature>
<reference evidence="9" key="1">
    <citation type="submission" date="2015-07" db="EMBL/GenBank/DDBJ databases">
        <title>Transcriptome Assembly of Anthurium amnicola.</title>
        <authorList>
            <person name="Suzuki J."/>
        </authorList>
    </citation>
    <scope>NUCLEOTIDE SEQUENCE</scope>
</reference>
<dbReference type="CDD" id="cd11445">
    <property type="entry name" value="bHLH_AtPIF_like"/>
    <property type="match status" value="1"/>
</dbReference>
<dbReference type="InterPro" id="IPR047265">
    <property type="entry name" value="PIF1-like_bHLH"/>
</dbReference>
<proteinExistence type="inferred from homology"/>
<evidence type="ECO:0000256" key="3">
    <source>
        <dbReference type="ARBA" id="ARBA00023015"/>
    </source>
</evidence>
<sequence length="614" mass="66341">MKEKREFSQPKSFCPSPDLSPLVPDDEFVELPWEDGRIAIQGKLDRTKKCSFPTPFPSPAGNSQDKVGDTVTPKAARFGAIHRLGGDSQMALPSGKTVMDDQKDEMVPWLNSPFDDYYSEFFSQVSGVDLNSMSATVPVGRISSYGQAERDTRVPEDGCSPRAPAGLNPKSSRTRNSQLFQPQQQCQFPIPSSRPRGQHLAKSSSRPCPTGDLPTKNFESDHVPTKRQKQDPTSCKMLNFAHFSRPVALVESRLQWASVTSTAELRSTAEPPQATVPFLHNSEVIPQDHAVKNSSNHDDVEATTNLGLPDNMRCHGSGFAAGVAAAGKHATEKHPGPAVSSLSMCSANGAGAASKDGRNGVKRGIQELEESEFSDDLEDDSVGAKKPVTGRGMSTKRSRVAEGHSLPERRRRDRINDKLLALQKLIPNCTKVDKASMLDEAIEHLKTLQMQVQVMSTYGGLRMLPMMLPSRMQHIRAGLLAPTAVDMGMGMGLGFGMGMLDMNVPHMIPVPPMHGQQYACASIPGTDGLHGMPGSTNLPTFGIPRQASPMMAHPSPLHPLTGMPTKVNPAPEMAGPEATTSTVQATESVLPDSNTQQLQTLEAVAEAKCQQSTR</sequence>
<dbReference type="PANTHER" id="PTHR46807:SF1">
    <property type="entry name" value="TRANSCRIPTION FACTOR PIF3"/>
    <property type="match status" value="1"/>
</dbReference>
<feature type="compositionally biased region" description="Polar residues" evidence="6">
    <location>
        <begin position="578"/>
        <end position="595"/>
    </location>
</feature>
<dbReference type="InterPro" id="IPR044273">
    <property type="entry name" value="PIF3-like"/>
</dbReference>
<dbReference type="GO" id="GO:0003700">
    <property type="term" value="F:DNA-binding transcription factor activity"/>
    <property type="evidence" value="ECO:0007669"/>
    <property type="project" value="InterPro"/>
</dbReference>
<evidence type="ECO:0000259" key="7">
    <source>
        <dbReference type="PROSITE" id="PS50888"/>
    </source>
</evidence>
<dbReference type="Pfam" id="PF00010">
    <property type="entry name" value="HLH"/>
    <property type="match status" value="1"/>
</dbReference>
<name>A0A1D1Z3Q0_9ARAE</name>
<feature type="region of interest" description="Disordered" evidence="6">
    <location>
        <begin position="49"/>
        <end position="70"/>
    </location>
</feature>
<evidence type="ECO:0000313" key="9">
    <source>
        <dbReference type="EMBL" id="JAT61545.1"/>
    </source>
</evidence>
<dbReference type="AlphaFoldDB" id="A0A1D1Z3Q0"/>
<dbReference type="InterPro" id="IPR036638">
    <property type="entry name" value="HLH_DNA-bd_sf"/>
</dbReference>
<dbReference type="PANTHER" id="PTHR46807">
    <property type="entry name" value="TRANSCRIPTION FACTOR PIF3"/>
    <property type="match status" value="1"/>
</dbReference>
<feature type="compositionally biased region" description="Basic and acidic residues" evidence="6">
    <location>
        <begin position="399"/>
        <end position="410"/>
    </location>
</feature>
<gene>
    <name evidence="9" type="primary">PIF3_3</name>
    <name evidence="8" type="synonym">PIF3_4</name>
    <name evidence="9" type="ORF">g.54742</name>
    <name evidence="8" type="ORF">g.54748</name>
</gene>
<accession>A0A1D1Z3Q0</accession>
<dbReference type="PROSITE" id="PS50888">
    <property type="entry name" value="BHLH"/>
    <property type="match status" value="1"/>
</dbReference>
<feature type="region of interest" description="Disordered" evidence="6">
    <location>
        <begin position="369"/>
        <end position="410"/>
    </location>
</feature>
<keyword evidence="4" id="KW-0804">Transcription</keyword>
<dbReference type="Gene3D" id="4.10.280.10">
    <property type="entry name" value="Helix-loop-helix DNA-binding domain"/>
    <property type="match status" value="1"/>
</dbReference>
<organism evidence="9">
    <name type="scientific">Anthurium amnicola</name>
    <dbReference type="NCBI Taxonomy" id="1678845"/>
    <lineage>
        <taxon>Eukaryota</taxon>
        <taxon>Viridiplantae</taxon>
        <taxon>Streptophyta</taxon>
        <taxon>Embryophyta</taxon>
        <taxon>Tracheophyta</taxon>
        <taxon>Spermatophyta</taxon>
        <taxon>Magnoliopsida</taxon>
        <taxon>Liliopsida</taxon>
        <taxon>Araceae</taxon>
        <taxon>Pothoideae</taxon>
        <taxon>Potheae</taxon>
        <taxon>Anthurium</taxon>
    </lineage>
</organism>
<dbReference type="GO" id="GO:0046983">
    <property type="term" value="F:protein dimerization activity"/>
    <property type="evidence" value="ECO:0007669"/>
    <property type="project" value="InterPro"/>
</dbReference>
<protein>
    <submittedName>
        <fullName evidence="9">Transcription factor PIF3</fullName>
    </submittedName>
</protein>
<dbReference type="GO" id="GO:0005634">
    <property type="term" value="C:nucleus"/>
    <property type="evidence" value="ECO:0007669"/>
    <property type="project" value="UniProtKB-SubCell"/>
</dbReference>
<dbReference type="InterPro" id="IPR011598">
    <property type="entry name" value="bHLH_dom"/>
</dbReference>
<evidence type="ECO:0000256" key="5">
    <source>
        <dbReference type="ARBA" id="ARBA00023242"/>
    </source>
</evidence>
<evidence type="ECO:0000256" key="6">
    <source>
        <dbReference type="SAM" id="MobiDB-lite"/>
    </source>
</evidence>
<dbReference type="SUPFAM" id="SSF47459">
    <property type="entry name" value="HLH, helix-loop-helix DNA-binding domain"/>
    <property type="match status" value="1"/>
</dbReference>